<keyword evidence="4" id="KW-1185">Reference proteome</keyword>
<evidence type="ECO:0000256" key="2">
    <source>
        <dbReference type="SAM" id="Phobius"/>
    </source>
</evidence>
<sequence length="122" mass="13457">MILITLSSSRGSGAGPGQPPPVAAAQPSPAATTQPPLAAATNHLNHHHQPNHLLHHHHHQLQGLSQEGDHLYYVLFMFSFWVYGHMVTLLLWSLVGIFCSIFCVCRQLITLYLISNVDGVFQ</sequence>
<dbReference type="EMBL" id="NBSK02000008">
    <property type="protein sequence ID" value="KAJ0192347.1"/>
    <property type="molecule type" value="Genomic_DNA"/>
</dbReference>
<accession>A0A9R1X0Z5</accession>
<dbReference type="AlphaFoldDB" id="A0A9R1X0Z5"/>
<evidence type="ECO:0000313" key="4">
    <source>
        <dbReference type="Proteomes" id="UP000235145"/>
    </source>
</evidence>
<name>A0A9R1X0Z5_LACSA</name>
<dbReference type="Proteomes" id="UP000235145">
    <property type="component" value="Unassembled WGS sequence"/>
</dbReference>
<keyword evidence="2" id="KW-0812">Transmembrane</keyword>
<protein>
    <submittedName>
        <fullName evidence="3">Uncharacterized protein</fullName>
    </submittedName>
</protein>
<feature type="transmembrane region" description="Helical" evidence="2">
    <location>
        <begin position="71"/>
        <end position="104"/>
    </location>
</feature>
<evidence type="ECO:0000313" key="3">
    <source>
        <dbReference type="EMBL" id="KAJ0192347.1"/>
    </source>
</evidence>
<organism evidence="3 4">
    <name type="scientific">Lactuca sativa</name>
    <name type="common">Garden lettuce</name>
    <dbReference type="NCBI Taxonomy" id="4236"/>
    <lineage>
        <taxon>Eukaryota</taxon>
        <taxon>Viridiplantae</taxon>
        <taxon>Streptophyta</taxon>
        <taxon>Embryophyta</taxon>
        <taxon>Tracheophyta</taxon>
        <taxon>Spermatophyta</taxon>
        <taxon>Magnoliopsida</taxon>
        <taxon>eudicotyledons</taxon>
        <taxon>Gunneridae</taxon>
        <taxon>Pentapetalae</taxon>
        <taxon>asterids</taxon>
        <taxon>campanulids</taxon>
        <taxon>Asterales</taxon>
        <taxon>Asteraceae</taxon>
        <taxon>Cichorioideae</taxon>
        <taxon>Cichorieae</taxon>
        <taxon>Lactucinae</taxon>
        <taxon>Lactuca</taxon>
    </lineage>
</organism>
<proteinExistence type="predicted"/>
<feature type="compositionally biased region" description="Low complexity" evidence="1">
    <location>
        <begin position="23"/>
        <end position="41"/>
    </location>
</feature>
<comment type="caution">
    <text evidence="3">The sequence shown here is derived from an EMBL/GenBank/DDBJ whole genome shotgun (WGS) entry which is preliminary data.</text>
</comment>
<keyword evidence="2" id="KW-1133">Transmembrane helix</keyword>
<feature type="region of interest" description="Disordered" evidence="1">
    <location>
        <begin position="6"/>
        <end position="41"/>
    </location>
</feature>
<evidence type="ECO:0000256" key="1">
    <source>
        <dbReference type="SAM" id="MobiDB-lite"/>
    </source>
</evidence>
<gene>
    <name evidence="3" type="ORF">LSAT_V11C800416270</name>
</gene>
<reference evidence="3 4" key="1">
    <citation type="journal article" date="2017" name="Nat. Commun.">
        <title>Genome assembly with in vitro proximity ligation data and whole-genome triplication in lettuce.</title>
        <authorList>
            <person name="Reyes-Chin-Wo S."/>
            <person name="Wang Z."/>
            <person name="Yang X."/>
            <person name="Kozik A."/>
            <person name="Arikit S."/>
            <person name="Song C."/>
            <person name="Xia L."/>
            <person name="Froenicke L."/>
            <person name="Lavelle D.O."/>
            <person name="Truco M.J."/>
            <person name="Xia R."/>
            <person name="Zhu S."/>
            <person name="Xu C."/>
            <person name="Xu H."/>
            <person name="Xu X."/>
            <person name="Cox K."/>
            <person name="Korf I."/>
            <person name="Meyers B.C."/>
            <person name="Michelmore R.W."/>
        </authorList>
    </citation>
    <scope>NUCLEOTIDE SEQUENCE [LARGE SCALE GENOMIC DNA]</scope>
    <source>
        <strain evidence="4">cv. Salinas</strain>
        <tissue evidence="3">Seedlings</tissue>
    </source>
</reference>
<keyword evidence="2" id="KW-0472">Membrane</keyword>